<feature type="compositionally biased region" description="Pro residues" evidence="4">
    <location>
        <begin position="217"/>
        <end position="226"/>
    </location>
</feature>
<dbReference type="EMBL" id="CAMXCT020002952">
    <property type="protein sequence ID" value="CAL1154885.1"/>
    <property type="molecule type" value="Genomic_DNA"/>
</dbReference>
<evidence type="ECO:0000313" key="6">
    <source>
        <dbReference type="EMBL" id="CAI4001510.1"/>
    </source>
</evidence>
<dbReference type="SUPFAM" id="SSF50249">
    <property type="entry name" value="Nucleic acid-binding proteins"/>
    <property type="match status" value="1"/>
</dbReference>
<organism evidence="6">
    <name type="scientific">Cladocopium goreaui</name>
    <dbReference type="NCBI Taxonomy" id="2562237"/>
    <lineage>
        <taxon>Eukaryota</taxon>
        <taxon>Sar</taxon>
        <taxon>Alveolata</taxon>
        <taxon>Dinophyceae</taxon>
        <taxon>Suessiales</taxon>
        <taxon>Symbiodiniaceae</taxon>
        <taxon>Cladocopium</taxon>
    </lineage>
</organism>
<reference evidence="7 8" key="2">
    <citation type="submission" date="2024-05" db="EMBL/GenBank/DDBJ databases">
        <authorList>
            <person name="Chen Y."/>
            <person name="Shah S."/>
            <person name="Dougan E. K."/>
            <person name="Thang M."/>
            <person name="Chan C."/>
        </authorList>
    </citation>
    <scope>NUCLEOTIDE SEQUENCE [LARGE SCALE GENOMIC DNA]</scope>
</reference>
<feature type="region of interest" description="Disordered" evidence="4">
    <location>
        <begin position="204"/>
        <end position="226"/>
    </location>
</feature>
<dbReference type="GO" id="GO:0005662">
    <property type="term" value="C:DNA replication factor A complex"/>
    <property type="evidence" value="ECO:0007669"/>
    <property type="project" value="TreeGrafter"/>
</dbReference>
<proteinExistence type="predicted"/>
<sequence>MFCVQFEGYGGGGGGFDQPEAAMNPPATQGLAGFLNDGGGRAQEAPQGGAKAVAHTLTPVTIRMLQDGVQEKRQNGMNMGPDESIRVNGRELHMLTLVACVEGMQMQQLGMIVTLNDGTGRMECQMYADSDAVSNGPDFQVGDYIRVYGHLRNWNDEDRITAHRISKIENPNEIAHHTIEVAHVHLSLTGRLVKAVKASPGGGGAVPFSGGQNFAAGPPPGGAGGT</sequence>
<dbReference type="InterPro" id="IPR012340">
    <property type="entry name" value="NA-bd_OB-fold"/>
</dbReference>
<comment type="caution">
    <text evidence="6">The sequence shown here is derived from an EMBL/GenBank/DDBJ whole genome shotgun (WGS) entry which is preliminary data.</text>
</comment>
<dbReference type="Gene3D" id="2.40.50.140">
    <property type="entry name" value="Nucleic acid-binding proteins"/>
    <property type="match status" value="1"/>
</dbReference>
<dbReference type="PANTHER" id="PTHR13989:SF16">
    <property type="entry name" value="REPLICATION PROTEIN A2"/>
    <property type="match status" value="1"/>
</dbReference>
<dbReference type="EMBL" id="CAMXCT010002952">
    <property type="protein sequence ID" value="CAI4001510.1"/>
    <property type="molecule type" value="Genomic_DNA"/>
</dbReference>
<dbReference type="GO" id="GO:0006289">
    <property type="term" value="P:nucleotide-excision repair"/>
    <property type="evidence" value="ECO:0007669"/>
    <property type="project" value="TreeGrafter"/>
</dbReference>
<dbReference type="InterPro" id="IPR040260">
    <property type="entry name" value="RFA2-like"/>
</dbReference>
<evidence type="ECO:0000256" key="4">
    <source>
        <dbReference type="SAM" id="MobiDB-lite"/>
    </source>
</evidence>
<evidence type="ECO:0000256" key="2">
    <source>
        <dbReference type="ARBA" id="ARBA00023125"/>
    </source>
</evidence>
<dbReference type="OrthoDB" id="448391at2759"/>
<dbReference type="EMBL" id="CAMXCT030002952">
    <property type="protein sequence ID" value="CAL4788822.1"/>
    <property type="molecule type" value="Genomic_DNA"/>
</dbReference>
<keyword evidence="2" id="KW-0238">DNA-binding</keyword>
<feature type="domain" description="OB" evidence="5">
    <location>
        <begin position="112"/>
        <end position="166"/>
    </location>
</feature>
<reference evidence="6" key="1">
    <citation type="submission" date="2022-10" db="EMBL/GenBank/DDBJ databases">
        <authorList>
            <person name="Chen Y."/>
            <person name="Dougan E. K."/>
            <person name="Chan C."/>
            <person name="Rhodes N."/>
            <person name="Thang M."/>
        </authorList>
    </citation>
    <scope>NUCLEOTIDE SEQUENCE</scope>
</reference>
<accession>A0A9P1G8F7</accession>
<evidence type="ECO:0000259" key="5">
    <source>
        <dbReference type="Pfam" id="PF01336"/>
    </source>
</evidence>
<dbReference type="Pfam" id="PF01336">
    <property type="entry name" value="tRNA_anti-codon"/>
    <property type="match status" value="1"/>
</dbReference>
<keyword evidence="8" id="KW-1185">Reference proteome</keyword>
<dbReference type="GO" id="GO:0006260">
    <property type="term" value="P:DNA replication"/>
    <property type="evidence" value="ECO:0007669"/>
    <property type="project" value="TreeGrafter"/>
</dbReference>
<dbReference type="PANTHER" id="PTHR13989">
    <property type="entry name" value="REPLICATION PROTEIN A-RELATED"/>
    <property type="match status" value="1"/>
</dbReference>
<dbReference type="GO" id="GO:0003697">
    <property type="term" value="F:single-stranded DNA binding"/>
    <property type="evidence" value="ECO:0007669"/>
    <property type="project" value="TreeGrafter"/>
</dbReference>
<evidence type="ECO:0000313" key="7">
    <source>
        <dbReference type="EMBL" id="CAL4788822.1"/>
    </source>
</evidence>
<dbReference type="GO" id="GO:0000724">
    <property type="term" value="P:double-strand break repair via homologous recombination"/>
    <property type="evidence" value="ECO:0007669"/>
    <property type="project" value="TreeGrafter"/>
</dbReference>
<feature type="non-terminal residue" evidence="6">
    <location>
        <position position="1"/>
    </location>
</feature>
<dbReference type="AlphaFoldDB" id="A0A9P1G8F7"/>
<dbReference type="GO" id="GO:0000781">
    <property type="term" value="C:chromosome, telomeric region"/>
    <property type="evidence" value="ECO:0007669"/>
    <property type="project" value="TreeGrafter"/>
</dbReference>
<gene>
    <name evidence="6" type="ORF">C1SCF055_LOCUS27553</name>
</gene>
<protein>
    <submittedName>
        <fullName evidence="7">Replication protein A 32 kDa subunit</fullName>
    </submittedName>
</protein>
<dbReference type="CDD" id="cd04478">
    <property type="entry name" value="RPA2_DBD_D"/>
    <property type="match status" value="1"/>
</dbReference>
<dbReference type="GO" id="GO:0035861">
    <property type="term" value="C:site of double-strand break"/>
    <property type="evidence" value="ECO:0007669"/>
    <property type="project" value="TreeGrafter"/>
</dbReference>
<evidence type="ECO:0000313" key="8">
    <source>
        <dbReference type="Proteomes" id="UP001152797"/>
    </source>
</evidence>
<dbReference type="InterPro" id="IPR004365">
    <property type="entry name" value="NA-bd_OB_tRNA"/>
</dbReference>
<keyword evidence="3" id="KW-0539">Nucleus</keyword>
<name>A0A9P1G8F7_9DINO</name>
<comment type="subcellular location">
    <subcellularLocation>
        <location evidence="1">Nucleus</location>
    </subcellularLocation>
</comment>
<dbReference type="Proteomes" id="UP001152797">
    <property type="component" value="Unassembled WGS sequence"/>
</dbReference>
<evidence type="ECO:0000256" key="3">
    <source>
        <dbReference type="ARBA" id="ARBA00023242"/>
    </source>
</evidence>
<evidence type="ECO:0000256" key="1">
    <source>
        <dbReference type="ARBA" id="ARBA00004123"/>
    </source>
</evidence>